<keyword evidence="1" id="KW-1133">Transmembrane helix</keyword>
<feature type="transmembrane region" description="Helical" evidence="1">
    <location>
        <begin position="12"/>
        <end position="31"/>
    </location>
</feature>
<evidence type="ECO:0000259" key="2">
    <source>
        <dbReference type="Pfam" id="PF07853"/>
    </source>
</evidence>
<keyword evidence="1" id="KW-0472">Membrane</keyword>
<reference evidence="3 4" key="1">
    <citation type="journal article" date="2014" name="Front. Microbiol.">
        <title>Population and genomic analysis of the genus Halorubrum.</title>
        <authorList>
            <person name="Fullmer M.S."/>
            <person name="Soucy S.M."/>
            <person name="Swithers K.S."/>
            <person name="Makkay A.M."/>
            <person name="Wheeler R."/>
            <person name="Ventosa A."/>
            <person name="Gogarten J.P."/>
            <person name="Papke R.T."/>
        </authorList>
    </citation>
    <scope>NUCLEOTIDE SEQUENCE [LARGE SCALE GENOMIC DNA]</scope>
    <source>
        <strain evidence="3 4">C49</strain>
    </source>
</reference>
<evidence type="ECO:0000256" key="1">
    <source>
        <dbReference type="SAM" id="Phobius"/>
    </source>
</evidence>
<feature type="transmembrane region" description="Helical" evidence="1">
    <location>
        <begin position="83"/>
        <end position="105"/>
    </location>
</feature>
<sequence>MNVPSKRSIDALAVGTMALPLVAAVLLWGSLPAEMAVHWSGGTPDTVASKPVATVGLFAFGVATVAFVRIAPDSMTNTPGGTTLSVLFLGATFGWVQTIVLVWNLGYRFDVTLALLPILAVAALLVAFAVRTGRR</sequence>
<proteinExistence type="predicted"/>
<dbReference type="Pfam" id="PF07853">
    <property type="entry name" value="DUF1648"/>
    <property type="match status" value="1"/>
</dbReference>
<feature type="domain" description="DUF1648" evidence="2">
    <location>
        <begin position="17"/>
        <end position="60"/>
    </location>
</feature>
<dbReference type="Proteomes" id="UP000222824">
    <property type="component" value="Unassembled WGS sequence"/>
</dbReference>
<evidence type="ECO:0000313" key="4">
    <source>
        <dbReference type="Proteomes" id="UP000222824"/>
    </source>
</evidence>
<evidence type="ECO:0000313" key="3">
    <source>
        <dbReference type="EMBL" id="PHQ37364.1"/>
    </source>
</evidence>
<organism evidence="3 4">
    <name type="scientific">Halorubrum persicum</name>
    <dbReference type="NCBI Taxonomy" id="1383844"/>
    <lineage>
        <taxon>Archaea</taxon>
        <taxon>Methanobacteriati</taxon>
        <taxon>Methanobacteriota</taxon>
        <taxon>Stenosarchaea group</taxon>
        <taxon>Halobacteria</taxon>
        <taxon>Halobacteriales</taxon>
        <taxon>Haloferacaceae</taxon>
        <taxon>Halorubrum</taxon>
    </lineage>
</organism>
<comment type="caution">
    <text evidence="3">The sequence shown here is derived from an EMBL/GenBank/DDBJ whole genome shotgun (WGS) entry which is preliminary data.</text>
</comment>
<dbReference type="RefSeq" id="WP_099256860.1">
    <property type="nucleotide sequence ID" value="NZ_NHOA01000157.1"/>
</dbReference>
<gene>
    <name evidence="3" type="ORF">DJ69_17390</name>
</gene>
<keyword evidence="1" id="KW-0812">Transmembrane</keyword>
<dbReference type="AlphaFoldDB" id="A0A2G1WEE6"/>
<feature type="transmembrane region" description="Helical" evidence="1">
    <location>
        <begin position="51"/>
        <end position="71"/>
    </location>
</feature>
<dbReference type="EMBL" id="NHOA01000157">
    <property type="protein sequence ID" value="PHQ37364.1"/>
    <property type="molecule type" value="Genomic_DNA"/>
</dbReference>
<name>A0A2G1WEE6_9EURY</name>
<dbReference type="OrthoDB" id="102247at2157"/>
<dbReference type="InterPro" id="IPR012867">
    <property type="entry name" value="DUF1648"/>
</dbReference>
<protein>
    <recommendedName>
        <fullName evidence="2">DUF1648 domain-containing protein</fullName>
    </recommendedName>
</protein>
<keyword evidence="4" id="KW-1185">Reference proteome</keyword>
<feature type="transmembrane region" description="Helical" evidence="1">
    <location>
        <begin position="111"/>
        <end position="130"/>
    </location>
</feature>
<accession>A0A2G1WEE6</accession>